<sequence>MVLVLAVVISLLTVPVALALGTATYDARHESYGSAAVEAVAICASVLVGVVSAMAAVVVITRGLCNRIRSAQWQHALDSLVDHGDGQPRRQP</sequence>
<organism evidence="3 4">
    <name type="scientific">Mycolicibacterium elephantis DSM 44368</name>
    <dbReference type="NCBI Taxonomy" id="1335622"/>
    <lineage>
        <taxon>Bacteria</taxon>
        <taxon>Bacillati</taxon>
        <taxon>Actinomycetota</taxon>
        <taxon>Actinomycetes</taxon>
        <taxon>Mycobacteriales</taxon>
        <taxon>Mycobacteriaceae</taxon>
        <taxon>Mycolicibacterium</taxon>
    </lineage>
</organism>
<keyword evidence="4" id="KW-1185">Reference proteome</keyword>
<proteinExistence type="predicted"/>
<feature type="transmembrane region" description="Helical" evidence="1">
    <location>
        <begin position="35"/>
        <end position="60"/>
    </location>
</feature>
<evidence type="ECO:0000256" key="1">
    <source>
        <dbReference type="SAM" id="Phobius"/>
    </source>
</evidence>
<protein>
    <recommendedName>
        <fullName evidence="5">Transmembrane protein</fullName>
    </recommendedName>
</protein>
<reference evidence="3 4" key="1">
    <citation type="submission" date="2013-06" db="EMBL/GenBank/DDBJ databases">
        <title>The draft sequence of the Mycobacterium elephantis genome.</title>
        <authorList>
            <person name="Pettersson F.B."/>
            <person name="Das S."/>
            <person name="Dasgupta S."/>
            <person name="Bhattacharya A."/>
            <person name="Kirsebom L.A."/>
        </authorList>
    </citation>
    <scope>NUCLEOTIDE SEQUENCE [LARGE SCALE GENOMIC DNA]</scope>
    <source>
        <strain evidence="3 4">DSM 44368</strain>
    </source>
</reference>
<feature type="signal peptide" evidence="2">
    <location>
        <begin position="1"/>
        <end position="19"/>
    </location>
</feature>
<keyword evidence="2" id="KW-0732">Signal</keyword>
<dbReference type="EMBL" id="ATDN01000023">
    <property type="protein sequence ID" value="RWA18835.1"/>
    <property type="molecule type" value="Genomic_DNA"/>
</dbReference>
<dbReference type="AlphaFoldDB" id="A0A439DRQ2"/>
<evidence type="ECO:0000313" key="3">
    <source>
        <dbReference type="EMBL" id="RWA18835.1"/>
    </source>
</evidence>
<name>A0A439DRQ2_9MYCO</name>
<keyword evidence="1" id="KW-0812">Transmembrane</keyword>
<evidence type="ECO:0008006" key="5">
    <source>
        <dbReference type="Google" id="ProtNLM"/>
    </source>
</evidence>
<evidence type="ECO:0000313" key="4">
    <source>
        <dbReference type="Proteomes" id="UP000287177"/>
    </source>
</evidence>
<keyword evidence="1" id="KW-0472">Membrane</keyword>
<feature type="chain" id="PRO_5019214002" description="Transmembrane protein" evidence="2">
    <location>
        <begin position="20"/>
        <end position="92"/>
    </location>
</feature>
<dbReference type="Proteomes" id="UP000287177">
    <property type="component" value="Unassembled WGS sequence"/>
</dbReference>
<keyword evidence="1" id="KW-1133">Transmembrane helix</keyword>
<comment type="caution">
    <text evidence="3">The sequence shown here is derived from an EMBL/GenBank/DDBJ whole genome shotgun (WGS) entry which is preliminary data.</text>
</comment>
<gene>
    <name evidence="3" type="ORF">MELE44368_04145</name>
</gene>
<accession>A0A439DRQ2</accession>
<evidence type="ECO:0000256" key="2">
    <source>
        <dbReference type="SAM" id="SignalP"/>
    </source>
</evidence>